<proteinExistence type="predicted"/>
<accession>A0ABM7QM02</accession>
<name>A0ABM7QM02_9GAMM</name>
<dbReference type="Gene3D" id="1.10.8.60">
    <property type="match status" value="1"/>
</dbReference>
<dbReference type="RefSeq" id="WP_213377803.1">
    <property type="nucleotide sequence ID" value="NZ_AP024563.1"/>
</dbReference>
<keyword evidence="4" id="KW-1185">Reference proteome</keyword>
<gene>
    <name evidence="3" type="ORF">Atep_15970</name>
</gene>
<organism evidence="3 4">
    <name type="scientific">Allochromatium tepidum</name>
    <dbReference type="NCBI Taxonomy" id="553982"/>
    <lineage>
        <taxon>Bacteria</taxon>
        <taxon>Pseudomonadati</taxon>
        <taxon>Pseudomonadota</taxon>
        <taxon>Gammaproteobacteria</taxon>
        <taxon>Chromatiales</taxon>
        <taxon>Chromatiaceae</taxon>
        <taxon>Allochromatium</taxon>
    </lineage>
</organism>
<sequence length="240" mass="26443">MNGPTPQLHLPLELRPEPTLESYRPGPNAEALDAVAAMARGVGEPYLLLFGAEGTGKTHLLQAACQAVVRAGRQAHFVPLGMADLDPAMLENLERLDLVAIDDIQCIVGDPVWERALFDLFNRLREQGRSLLGAADAAPDSLPFSLPDLASRLLWGPRYRLLPLSDLDCEHLLLEAARERGMRLTPELVRFIMSHHARDPASLLDLLARLDSLSLREQRQPSIPLVRRVMQGSEDSESAA</sequence>
<dbReference type="PANTHER" id="PTHR30050:SF5">
    <property type="entry name" value="DNAA REGULATORY INACTIVATOR HDA"/>
    <property type="match status" value="1"/>
</dbReference>
<evidence type="ECO:0000259" key="1">
    <source>
        <dbReference type="Pfam" id="PF00308"/>
    </source>
</evidence>
<dbReference type="Pfam" id="PF00308">
    <property type="entry name" value="Bac_DnaA"/>
    <property type="match status" value="1"/>
</dbReference>
<dbReference type="InterPro" id="IPR027417">
    <property type="entry name" value="P-loop_NTPase"/>
</dbReference>
<dbReference type="Pfam" id="PF22688">
    <property type="entry name" value="Hda_lid"/>
    <property type="match status" value="1"/>
</dbReference>
<protein>
    <submittedName>
        <fullName evidence="3">DnaA regulatory inactivator Hda</fullName>
    </submittedName>
</protein>
<dbReference type="EMBL" id="AP024563">
    <property type="protein sequence ID" value="BCU06920.1"/>
    <property type="molecule type" value="Genomic_DNA"/>
</dbReference>
<feature type="domain" description="Chromosomal replication initiator protein DnaA ATPAse" evidence="1">
    <location>
        <begin position="19"/>
        <end position="156"/>
    </location>
</feature>
<dbReference type="InterPro" id="IPR013317">
    <property type="entry name" value="DnaA_dom"/>
</dbReference>
<dbReference type="NCBIfam" id="TIGR03420">
    <property type="entry name" value="DnaA_homol_Hda"/>
    <property type="match status" value="1"/>
</dbReference>
<dbReference type="InterPro" id="IPR055199">
    <property type="entry name" value="Hda_lid"/>
</dbReference>
<dbReference type="Gene3D" id="3.40.50.300">
    <property type="entry name" value="P-loop containing nucleotide triphosphate hydrolases"/>
    <property type="match status" value="1"/>
</dbReference>
<evidence type="ECO:0000313" key="3">
    <source>
        <dbReference type="EMBL" id="BCU06920.1"/>
    </source>
</evidence>
<dbReference type="PANTHER" id="PTHR30050">
    <property type="entry name" value="CHROMOSOMAL REPLICATION INITIATOR PROTEIN DNAA"/>
    <property type="match status" value="1"/>
</dbReference>
<dbReference type="SUPFAM" id="SSF52540">
    <property type="entry name" value="P-loop containing nucleoside triphosphate hydrolases"/>
    <property type="match status" value="1"/>
</dbReference>
<dbReference type="Proteomes" id="UP000680679">
    <property type="component" value="Chromosome"/>
</dbReference>
<dbReference type="InterPro" id="IPR017788">
    <property type="entry name" value="Hda"/>
</dbReference>
<reference evidence="3 4" key="1">
    <citation type="submission" date="2021-04" db="EMBL/GenBank/DDBJ databases">
        <title>Complete genome sequencing of Allochromatium tepidum strain NZ.</title>
        <authorList>
            <person name="Tsukatani Y."/>
            <person name="Mori H."/>
        </authorList>
    </citation>
    <scope>NUCLEOTIDE SEQUENCE [LARGE SCALE GENOMIC DNA]</scope>
    <source>
        <strain evidence="3 4">NZ</strain>
    </source>
</reference>
<feature type="domain" description="Hda lid" evidence="2">
    <location>
        <begin position="171"/>
        <end position="230"/>
    </location>
</feature>
<evidence type="ECO:0000259" key="2">
    <source>
        <dbReference type="Pfam" id="PF22688"/>
    </source>
</evidence>
<evidence type="ECO:0000313" key="4">
    <source>
        <dbReference type="Proteomes" id="UP000680679"/>
    </source>
</evidence>